<dbReference type="InterPro" id="IPR043964">
    <property type="entry name" value="P-loop_TraG"/>
</dbReference>
<organism evidence="3 4">
    <name type="scientific">Clostridium disporicum</name>
    <dbReference type="NCBI Taxonomy" id="84024"/>
    <lineage>
        <taxon>Bacteria</taxon>
        <taxon>Bacillati</taxon>
        <taxon>Bacillota</taxon>
        <taxon>Clostridia</taxon>
        <taxon>Eubacteriales</taxon>
        <taxon>Clostridiaceae</taxon>
        <taxon>Clostridium</taxon>
    </lineage>
</organism>
<reference evidence="3 4" key="1">
    <citation type="submission" date="2015-09" db="EMBL/GenBank/DDBJ databases">
        <authorList>
            <consortium name="Pathogen Informatics"/>
        </authorList>
    </citation>
    <scope>NUCLEOTIDE SEQUENCE [LARGE SCALE GENOMIC DNA]</scope>
    <source>
        <strain evidence="3 4">2789STDY5834855</strain>
    </source>
</reference>
<dbReference type="PANTHER" id="PTHR30121">
    <property type="entry name" value="UNCHARACTERIZED PROTEIN YJGR-RELATED"/>
    <property type="match status" value="1"/>
</dbReference>
<evidence type="ECO:0000313" key="4">
    <source>
        <dbReference type="Proteomes" id="UP000095558"/>
    </source>
</evidence>
<dbReference type="Pfam" id="PF19044">
    <property type="entry name" value="P-loop_TraG"/>
    <property type="match status" value="1"/>
</dbReference>
<dbReference type="PANTHER" id="PTHR30121:SF6">
    <property type="entry name" value="SLR6007 PROTEIN"/>
    <property type="match status" value="1"/>
</dbReference>
<dbReference type="EMBL" id="CYZV01000036">
    <property type="protein sequence ID" value="CUO63859.1"/>
    <property type="molecule type" value="Genomic_DNA"/>
</dbReference>
<dbReference type="CDD" id="cd01127">
    <property type="entry name" value="TrwB_TraG_TraD_VirD4"/>
    <property type="match status" value="1"/>
</dbReference>
<dbReference type="InterPro" id="IPR027417">
    <property type="entry name" value="P-loop_NTPase"/>
</dbReference>
<dbReference type="NCBIfam" id="NF045971">
    <property type="entry name" value="conju_CD1110"/>
    <property type="match status" value="1"/>
</dbReference>
<name>A0A174GSM7_9CLOT</name>
<dbReference type="Gene3D" id="1.10.8.730">
    <property type="match status" value="1"/>
</dbReference>
<feature type="coiled-coil region" evidence="1">
    <location>
        <begin position="9"/>
        <end position="42"/>
    </location>
</feature>
<sequence>MILRKKQPKSQLEERLKKKENIKALNQAKKIEKENSKKLRNKLKGQNEISDRERKVDKNFLKSLKVPATVQNTIRYNRMFEDGVCDVEGGIYSKTIKFSDINYQIAKRDDQIDIFSRYCEFLNYFDPSINVQITINNRRIDQEDFKKRILLYTPKKDDGLNKYRYEYNQMLIDKALKGQNGIIREKYLTFSCEASNYEQGVQVLSRIEADVQANMKRLGCINSVLSGSERCEFIHSIFNPDEPYKFEYEYLLENSLSTKDFIAPDSFDFKDKRSFEFGNRYGQVVYLKDLPSDLSDKLLSELSDLNCDLTINLHINRVSQDKALDLVKSKIAFMEQQKIDEQKKAIKAGYDPEMIPHELKFSLLEANELLDDLLNKNQGMFKNTILIFTSGKTKEELEENIYQISSICRKNNCKIGYLDYLQEEGINSTLILGKNYVDIKRTLTTASTGIFVPFTTQELFHNNGTYYGCNSLSKNLILVNRKNLKTANGFILGSSGSGKSLAAKREIANVLLSTNDDVIVIDPEREYTPLAKGIDNDVKTNGFYGEVIKISAGSNNFINPFDINLDYADDDNPISLKSEFILSLCEILIGGRYGLSSAHKTIIDRTVLLTYEKYFNNPKKEDVPTLKTFYSNLVEQPEPEANDLALALEIYINGSLSVFSHHTNIDINNRFVVFDTKDLGKQLNTIGMLVVLDQIWNRITQNRKIGRRTWIYIDEIYLLFKNEYSDNYLFELWKRARKWGAIPTGITQNVEDLLRSDNARSMLSNSEFIYMLNQASSDRDELAHLLNISDQQLNYVTNSDPGHGLIFAGNAIIPFEDDFPKKTELYKMLTTKIEEVTAGV</sequence>
<keyword evidence="1" id="KW-0175">Coiled coil</keyword>
<evidence type="ECO:0000313" key="3">
    <source>
        <dbReference type="EMBL" id="CUO63859.1"/>
    </source>
</evidence>
<dbReference type="Gene3D" id="3.40.50.300">
    <property type="entry name" value="P-loop containing nucleotide triphosphate hydrolases"/>
    <property type="match status" value="1"/>
</dbReference>
<proteinExistence type="predicted"/>
<protein>
    <submittedName>
        <fullName evidence="3">TraE protein</fullName>
    </submittedName>
</protein>
<accession>A0A174GSM7</accession>
<dbReference type="AlphaFoldDB" id="A0A174GSM7"/>
<evidence type="ECO:0000256" key="1">
    <source>
        <dbReference type="SAM" id="Coils"/>
    </source>
</evidence>
<feature type="domain" description="TraG P-loop" evidence="2">
    <location>
        <begin position="484"/>
        <end position="796"/>
    </location>
</feature>
<dbReference type="Proteomes" id="UP000095558">
    <property type="component" value="Unassembled WGS sequence"/>
</dbReference>
<dbReference type="InterPro" id="IPR051162">
    <property type="entry name" value="T4SS_component"/>
</dbReference>
<dbReference type="SUPFAM" id="SSF52540">
    <property type="entry name" value="P-loop containing nucleoside triphosphate hydrolases"/>
    <property type="match status" value="1"/>
</dbReference>
<evidence type="ECO:0000259" key="2">
    <source>
        <dbReference type="Pfam" id="PF19044"/>
    </source>
</evidence>
<gene>
    <name evidence="3" type="ORF">ERS852470_02922</name>
</gene>